<evidence type="ECO:0000313" key="1">
    <source>
        <dbReference type="EMBL" id="KIE48520.1"/>
    </source>
</evidence>
<dbReference type="Proteomes" id="UP000031366">
    <property type="component" value="Unassembled WGS sequence"/>
</dbReference>
<accession>A0A0C1UMS3</accession>
<proteinExistence type="predicted"/>
<dbReference type="Pfam" id="PF10050">
    <property type="entry name" value="DUF2284"/>
    <property type="match status" value="1"/>
</dbReference>
<dbReference type="InterPro" id="IPR019271">
    <property type="entry name" value="DUF2284_metal-binding"/>
</dbReference>
<dbReference type="EMBL" id="AYSO01000005">
    <property type="protein sequence ID" value="KIE48520.1"/>
    <property type="molecule type" value="Genomic_DNA"/>
</dbReference>
<dbReference type="OrthoDB" id="5420534at2"/>
<protein>
    <recommendedName>
        <fullName evidence="3">Metal-binding protein</fullName>
    </recommendedName>
</protein>
<keyword evidence="2" id="KW-1185">Reference proteome</keyword>
<comment type="caution">
    <text evidence="1">The sequence shown here is derived from an EMBL/GenBank/DDBJ whole genome shotgun (WGS) entry which is preliminary data.</text>
</comment>
<dbReference type="STRING" id="29341.RSJ17_09625"/>
<dbReference type="AlphaFoldDB" id="A0A0C1UMS3"/>
<evidence type="ECO:0000313" key="2">
    <source>
        <dbReference type="Proteomes" id="UP000031366"/>
    </source>
</evidence>
<organism evidence="1 2">
    <name type="scientific">Clostridium argentinense CDC 2741</name>
    <dbReference type="NCBI Taxonomy" id="1418104"/>
    <lineage>
        <taxon>Bacteria</taxon>
        <taxon>Bacillati</taxon>
        <taxon>Bacillota</taxon>
        <taxon>Clostridia</taxon>
        <taxon>Eubacteriales</taxon>
        <taxon>Clostridiaceae</taxon>
        <taxon>Clostridium</taxon>
    </lineage>
</organism>
<gene>
    <name evidence="1" type="ORF">U732_4302</name>
</gene>
<sequence length="214" mass="25442">MSIKKYINYRFKELNIEELIKFHNPKLIKGYCKQCKKYSTVWSCPEFNFNELELLKSYNYVYLIHSKIYIRDICKSTMDEYYNNLLNIIPEVKDYKDDMGKNFNTLYFSGRLYLDNMLLRIEESYKHSLAIVSGRCLYCNPCEKTKGKKCINPEKLRYSLEALSIDVSSLLKYSLNEEIQWSNDEASNYITCVSALLSKNLIKIDELEDRIIHF</sequence>
<reference evidence="1 2" key="1">
    <citation type="journal article" date="2015" name="Infect. Genet. Evol.">
        <title>Genomic sequences of six botulinum neurotoxin-producing strains representing three clostridial species illustrate the mobility and diversity of botulinum neurotoxin genes.</title>
        <authorList>
            <person name="Smith T.J."/>
            <person name="Hill K.K."/>
            <person name="Xie G."/>
            <person name="Foley B.T."/>
            <person name="Williamson C.H."/>
            <person name="Foster J.T."/>
            <person name="Johnson S.L."/>
            <person name="Chertkov O."/>
            <person name="Teshima H."/>
            <person name="Gibbons H.S."/>
            <person name="Johnsky L.A."/>
            <person name="Karavis M.A."/>
            <person name="Smith L.A."/>
        </authorList>
    </citation>
    <scope>NUCLEOTIDE SEQUENCE [LARGE SCALE GENOMIC DNA]</scope>
    <source>
        <strain evidence="1 2">CDC 2741</strain>
    </source>
</reference>
<name>A0A0C1UMS3_9CLOT</name>
<evidence type="ECO:0008006" key="3">
    <source>
        <dbReference type="Google" id="ProtNLM"/>
    </source>
</evidence>
<dbReference type="RefSeq" id="WP_039629608.1">
    <property type="nucleotide sequence ID" value="NZ_AYSO01000005.1"/>
</dbReference>